<gene>
    <name evidence="1" type="ORF">D1868_00700</name>
</gene>
<protein>
    <submittedName>
        <fullName evidence="1">Uncharacterized protein</fullName>
    </submittedName>
</protein>
<dbReference type="Proteomes" id="UP000423396">
    <property type="component" value="Chromosome"/>
</dbReference>
<dbReference type="EMBL" id="CP045483">
    <property type="protein sequence ID" value="QGR18660.1"/>
    <property type="molecule type" value="Genomic_DNA"/>
</dbReference>
<dbReference type="AlphaFoldDB" id="A0A650CLD3"/>
<evidence type="ECO:0000313" key="2">
    <source>
        <dbReference type="Proteomes" id="UP000423396"/>
    </source>
</evidence>
<keyword evidence="2" id="KW-1185">Reference proteome</keyword>
<evidence type="ECO:0000313" key="1">
    <source>
        <dbReference type="EMBL" id="QGR18660.1"/>
    </source>
</evidence>
<proteinExistence type="predicted"/>
<dbReference type="OrthoDB" id="34339at2157"/>
<dbReference type="KEGG" id="sazo:D1868_00700"/>
<dbReference type="RefSeq" id="WP_156004845.1">
    <property type="nucleotide sequence ID" value="NZ_CP045483.1"/>
</dbReference>
<reference evidence="1 2" key="1">
    <citation type="submission" date="2019-10" db="EMBL/GenBank/DDBJ databases">
        <title>Genome Sequences from Six Type Strain Members of the Archaeal Family Sulfolobaceae: Acidianus ambivalens, Acidianus infernus, Metallosphaera prunae, Stygiolobus azoricus, Sulfolobus metallicus, and Sulfurisphaera ohwakuensis.</title>
        <authorList>
            <person name="Counts J.A."/>
            <person name="Kelly R.M."/>
        </authorList>
    </citation>
    <scope>NUCLEOTIDE SEQUENCE [LARGE SCALE GENOMIC DNA]</scope>
    <source>
        <strain evidence="1 2">FC6</strain>
    </source>
</reference>
<organism evidence="1 2">
    <name type="scientific">Stygiolobus azoricus</name>
    <dbReference type="NCBI Taxonomy" id="41675"/>
    <lineage>
        <taxon>Archaea</taxon>
        <taxon>Thermoproteota</taxon>
        <taxon>Thermoprotei</taxon>
        <taxon>Sulfolobales</taxon>
        <taxon>Sulfolobaceae</taxon>
        <taxon>Stygiolobus</taxon>
    </lineage>
</organism>
<name>A0A650CLD3_9CREN</name>
<sequence length="269" mass="30558">MVEVNTSSKRSYISSFGESKYYAGRLTYYLLKTINNIPRLYGYIKGDPINGWRETFERTFLNLIASDLDVAKNWFKASYEVELTPLSIKGEVDEGNVSAEVELKEVPQIKEQGIRGTFEVDSFYFSKIEKVKPSIIPAGRVGYLSAFSKFLVIQYEKAPGIPKAFGIAAEFINSMILPQGFSDEINGHKIYVNQEENSVYMDKTPLQNAPPNVLSILALRTFLRRATENELIIIEDPEIHLDESELNEVKELLEKTRARIVLVTSNKIL</sequence>
<dbReference type="GeneID" id="42797552"/>
<accession>A0A650CLD3</accession>